<dbReference type="PROSITE" id="PS00211">
    <property type="entry name" value="ABC_TRANSPORTER_1"/>
    <property type="match status" value="1"/>
</dbReference>
<protein>
    <submittedName>
        <fullName evidence="13">ABC transporter</fullName>
    </submittedName>
</protein>
<dbReference type="InterPro" id="IPR039421">
    <property type="entry name" value="Type_1_exporter"/>
</dbReference>
<dbReference type="AlphaFoldDB" id="A0A140DWC0"/>
<reference evidence="12 14" key="1">
    <citation type="journal article" date="2016" name="Gut Pathog.">
        <title>Whole genome sequencing of "Faecalibaculum rodentium" ALO17, isolated from C57BL/6J laboratory mouse feces.</title>
        <authorList>
            <person name="Lim S."/>
            <person name="Chang D.H."/>
            <person name="Ahn S."/>
            <person name="Kim B.C."/>
        </authorList>
    </citation>
    <scope>NUCLEOTIDE SEQUENCE [LARGE SCALE GENOMIC DNA]</scope>
    <source>
        <strain evidence="12 14">Alo17</strain>
    </source>
</reference>
<feature type="transmembrane region" description="Helical" evidence="9">
    <location>
        <begin position="53"/>
        <end position="73"/>
    </location>
</feature>
<dbReference type="Gene3D" id="1.20.1560.10">
    <property type="entry name" value="ABC transporter type 1, transmembrane domain"/>
    <property type="match status" value="1"/>
</dbReference>
<feature type="domain" description="ABC transporter" evidence="10">
    <location>
        <begin position="327"/>
        <end position="569"/>
    </location>
</feature>
<dbReference type="Proteomes" id="UP000186758">
    <property type="component" value="Unassembled WGS sequence"/>
</dbReference>
<evidence type="ECO:0000256" key="5">
    <source>
        <dbReference type="ARBA" id="ARBA00022741"/>
    </source>
</evidence>
<dbReference type="GeneID" id="78478456"/>
<dbReference type="OrthoDB" id="9762778at2"/>
<keyword evidence="7 9" id="KW-1133">Transmembrane helix</keyword>
<dbReference type="FunFam" id="3.40.50.300:FF:000221">
    <property type="entry name" value="Multidrug ABC transporter ATP-binding protein"/>
    <property type="match status" value="1"/>
</dbReference>
<evidence type="ECO:0000313" key="12">
    <source>
        <dbReference type="EMBL" id="AMK54947.1"/>
    </source>
</evidence>
<accession>A0A140DWC0</accession>
<dbReference type="InterPro" id="IPR003439">
    <property type="entry name" value="ABC_transporter-like_ATP-bd"/>
</dbReference>
<sequence length="579" mass="64666">MLKVLLAQVKEYKADSIKTPILVMGEVVFDVLIPFLMALLVDEGINKGDMHAILLYAGLMLASAIIALILGGLSGKYAAIASCGFAKNVRDAEFRNIQNFAFEDIDKFSTGGLITRMMTDVNNLQMAYQMIIRVAVRTPFMMLASLFMIFSASSRLGWWIVAILIVLAILIFGMMKLVHPIFMKMFKKYDKLNEFVQENTTGIRAVKSFVREGFQTAHFDEASQDIYKVNKRAEKILVLNQPVMMLAVYSSILLVCWVGAQQVVDGSMQVGSLMSLFTYIMTLLMSLMMFSMVFIQIIMSMASARRVVEVITQVSSLQSPADGVKEVRNGEIVFDHVRFNYAENPDDPYILDDVNVTIPSGSSFGILGATGSGKTSFVQLIPRLYDVTSGEVRVGGLNVKDYDLKCLRDKVAMVLQKNVLFSGSIIDNMRWGAEDATLDEIREACHLAQADEFIEKMPDKYNTYIEQGGTNVSGGQRQRLTIARALLKKPKILILDDSTSAVDTRTDQLIREAFQTKIPDTTRIIISQRVSSIQDSDLIMVLNEGKVEATGTHEELLKTCPIYQQTYEQQQKGGDFDEQ</sequence>
<dbReference type="KEGG" id="fro:AALO17_18130"/>
<evidence type="ECO:0000313" key="13">
    <source>
        <dbReference type="EMBL" id="OLU43756.1"/>
    </source>
</evidence>
<evidence type="ECO:0000313" key="14">
    <source>
        <dbReference type="Proteomes" id="UP000069771"/>
    </source>
</evidence>
<dbReference type="GO" id="GO:0005886">
    <property type="term" value="C:plasma membrane"/>
    <property type="evidence" value="ECO:0007669"/>
    <property type="project" value="UniProtKB-SubCell"/>
</dbReference>
<evidence type="ECO:0000256" key="1">
    <source>
        <dbReference type="ARBA" id="ARBA00004651"/>
    </source>
</evidence>
<evidence type="ECO:0000256" key="4">
    <source>
        <dbReference type="ARBA" id="ARBA00022692"/>
    </source>
</evidence>
<gene>
    <name evidence="12" type="ORF">AALO17_18130</name>
    <name evidence="13" type="ORF">BO223_10600</name>
</gene>
<comment type="subcellular location">
    <subcellularLocation>
        <location evidence="1">Cell membrane</location>
        <topology evidence="1">Multi-pass membrane protein</topology>
    </subcellularLocation>
</comment>
<evidence type="ECO:0000256" key="6">
    <source>
        <dbReference type="ARBA" id="ARBA00022840"/>
    </source>
</evidence>
<keyword evidence="2" id="KW-0813">Transport</keyword>
<evidence type="ECO:0000259" key="11">
    <source>
        <dbReference type="PROSITE" id="PS50929"/>
    </source>
</evidence>
<dbReference type="Proteomes" id="UP000069771">
    <property type="component" value="Chromosome"/>
</dbReference>
<dbReference type="GO" id="GO:0005524">
    <property type="term" value="F:ATP binding"/>
    <property type="evidence" value="ECO:0007669"/>
    <property type="project" value="UniProtKB-KW"/>
</dbReference>
<dbReference type="SMART" id="SM00382">
    <property type="entry name" value="AAA"/>
    <property type="match status" value="1"/>
</dbReference>
<dbReference type="GO" id="GO:0016887">
    <property type="term" value="F:ATP hydrolysis activity"/>
    <property type="evidence" value="ECO:0007669"/>
    <property type="project" value="InterPro"/>
</dbReference>
<feature type="domain" description="ABC transmembrane type-1" evidence="11">
    <location>
        <begin position="21"/>
        <end position="299"/>
    </location>
</feature>
<dbReference type="PANTHER" id="PTHR43394">
    <property type="entry name" value="ATP-DEPENDENT PERMEASE MDL1, MITOCHONDRIAL"/>
    <property type="match status" value="1"/>
</dbReference>
<keyword evidence="5" id="KW-0547">Nucleotide-binding</keyword>
<dbReference type="Pfam" id="PF00005">
    <property type="entry name" value="ABC_tran"/>
    <property type="match status" value="1"/>
</dbReference>
<dbReference type="InterPro" id="IPR017871">
    <property type="entry name" value="ABC_transporter-like_CS"/>
</dbReference>
<dbReference type="PROSITE" id="PS50929">
    <property type="entry name" value="ABC_TM1F"/>
    <property type="match status" value="1"/>
</dbReference>
<evidence type="ECO:0000256" key="9">
    <source>
        <dbReference type="SAM" id="Phobius"/>
    </source>
</evidence>
<evidence type="ECO:0000256" key="8">
    <source>
        <dbReference type="ARBA" id="ARBA00023136"/>
    </source>
</evidence>
<dbReference type="Gene3D" id="3.40.50.300">
    <property type="entry name" value="P-loop containing nucleotide triphosphate hydrolases"/>
    <property type="match status" value="1"/>
</dbReference>
<reference evidence="13 15" key="2">
    <citation type="submission" date="2016-11" db="EMBL/GenBank/DDBJ databases">
        <title>Description of two novel members of the family Erysipelotrichaceae: Ileibacterium lipovorans gen. nov., sp. nov. and Dubosiella newyorkensis, gen. nov., sp. nov.</title>
        <authorList>
            <person name="Cox L.M."/>
            <person name="Sohn J."/>
            <person name="Tyrrell K.L."/>
            <person name="Citron D.M."/>
            <person name="Lawson P.A."/>
            <person name="Patel N.B."/>
            <person name="Iizumi T."/>
            <person name="Perez-Perez G.I."/>
            <person name="Goldstein E.J."/>
            <person name="Blaser M.J."/>
        </authorList>
    </citation>
    <scope>NUCLEOTIDE SEQUENCE [LARGE SCALE GENOMIC DNA]</scope>
    <source>
        <strain evidence="13 15">NYU-BL-K8</strain>
    </source>
</reference>
<feature type="transmembrane region" description="Helical" evidence="9">
    <location>
        <begin position="158"/>
        <end position="178"/>
    </location>
</feature>
<dbReference type="InterPro" id="IPR011527">
    <property type="entry name" value="ABC1_TM_dom"/>
</dbReference>
<organism evidence="12 14">
    <name type="scientific">Faecalibaculum rodentium</name>
    <dbReference type="NCBI Taxonomy" id="1702221"/>
    <lineage>
        <taxon>Bacteria</taxon>
        <taxon>Bacillati</taxon>
        <taxon>Bacillota</taxon>
        <taxon>Erysipelotrichia</taxon>
        <taxon>Erysipelotrichales</taxon>
        <taxon>Erysipelotrichaceae</taxon>
        <taxon>Faecalibaculum</taxon>
    </lineage>
</organism>
<dbReference type="RefSeq" id="WP_067558006.1">
    <property type="nucleotide sequence ID" value="NZ_CAKOCV010000008.1"/>
</dbReference>
<keyword evidence="3" id="KW-1003">Cell membrane</keyword>
<feature type="transmembrane region" description="Helical" evidence="9">
    <location>
        <begin position="21"/>
        <end position="41"/>
    </location>
</feature>
<dbReference type="PANTHER" id="PTHR43394:SF1">
    <property type="entry name" value="ATP-BINDING CASSETTE SUB-FAMILY B MEMBER 10, MITOCHONDRIAL"/>
    <property type="match status" value="1"/>
</dbReference>
<dbReference type="PATRIC" id="fig|1702221.3.peg.1768"/>
<keyword evidence="6" id="KW-0067">ATP-binding</keyword>
<evidence type="ECO:0000256" key="3">
    <source>
        <dbReference type="ARBA" id="ARBA00022475"/>
    </source>
</evidence>
<evidence type="ECO:0000259" key="10">
    <source>
        <dbReference type="PROSITE" id="PS50893"/>
    </source>
</evidence>
<dbReference type="EMBL" id="CP011391">
    <property type="protein sequence ID" value="AMK54947.1"/>
    <property type="molecule type" value="Genomic_DNA"/>
</dbReference>
<dbReference type="InterPro" id="IPR036640">
    <property type="entry name" value="ABC1_TM_sf"/>
</dbReference>
<dbReference type="Pfam" id="PF00664">
    <property type="entry name" value="ABC_membrane"/>
    <property type="match status" value="1"/>
</dbReference>
<feature type="transmembrane region" description="Helical" evidence="9">
    <location>
        <begin position="134"/>
        <end position="152"/>
    </location>
</feature>
<evidence type="ECO:0000313" key="15">
    <source>
        <dbReference type="Proteomes" id="UP000186758"/>
    </source>
</evidence>
<dbReference type="SUPFAM" id="SSF90123">
    <property type="entry name" value="ABC transporter transmembrane region"/>
    <property type="match status" value="1"/>
</dbReference>
<keyword evidence="14" id="KW-1185">Reference proteome</keyword>
<feature type="transmembrane region" description="Helical" evidence="9">
    <location>
        <begin position="272"/>
        <end position="295"/>
    </location>
</feature>
<name>A0A140DWC0_9FIRM</name>
<dbReference type="EMBL" id="MPJZ01000092">
    <property type="protein sequence ID" value="OLU43756.1"/>
    <property type="molecule type" value="Genomic_DNA"/>
</dbReference>
<proteinExistence type="predicted"/>
<keyword evidence="4 9" id="KW-0812">Transmembrane</keyword>
<evidence type="ECO:0000256" key="7">
    <source>
        <dbReference type="ARBA" id="ARBA00022989"/>
    </source>
</evidence>
<dbReference type="InterPro" id="IPR027417">
    <property type="entry name" value="P-loop_NTPase"/>
</dbReference>
<dbReference type="STRING" id="1702221.AALO17_18130"/>
<keyword evidence="8 9" id="KW-0472">Membrane</keyword>
<dbReference type="InterPro" id="IPR003593">
    <property type="entry name" value="AAA+_ATPase"/>
</dbReference>
<dbReference type="CDD" id="cd18548">
    <property type="entry name" value="ABC_6TM_Tm287_like"/>
    <property type="match status" value="1"/>
</dbReference>
<dbReference type="PROSITE" id="PS50893">
    <property type="entry name" value="ABC_TRANSPORTER_2"/>
    <property type="match status" value="1"/>
</dbReference>
<dbReference type="SUPFAM" id="SSF52540">
    <property type="entry name" value="P-loop containing nucleoside triphosphate hydrolases"/>
    <property type="match status" value="1"/>
</dbReference>
<dbReference type="GO" id="GO:0015421">
    <property type="term" value="F:ABC-type oligopeptide transporter activity"/>
    <property type="evidence" value="ECO:0007669"/>
    <property type="project" value="TreeGrafter"/>
</dbReference>
<feature type="transmembrane region" description="Helical" evidence="9">
    <location>
        <begin position="237"/>
        <end position="260"/>
    </location>
</feature>
<evidence type="ECO:0000256" key="2">
    <source>
        <dbReference type="ARBA" id="ARBA00022448"/>
    </source>
</evidence>